<dbReference type="AlphaFoldDB" id="A0A8K0UW18"/>
<proteinExistence type="predicted"/>
<name>A0A8K0UW18_9AGAR</name>
<accession>A0A8K0UW18</accession>
<protein>
    <submittedName>
        <fullName evidence="1">Uncharacterized protein</fullName>
    </submittedName>
</protein>
<sequence>MSAFVYYGTQGLGGGSAQLLRFVFVQDGFCHSGQIRDGDGNAVYKLRNEVDKHKWTASFRKSEELEIRRANGDKVGVFHWKDDPLEAELECFTVWDKKGNKLKVLGEIMNGQMKFRLPNGHFYEWDGPTTQGGYYNLLDHQQVQDRRPKPVGRYIPHDTETDARLSCSLKP</sequence>
<dbReference type="OrthoDB" id="3299057at2759"/>
<reference evidence="1" key="1">
    <citation type="journal article" date="2021" name="New Phytol.">
        <title>Evolutionary innovations through gain and loss of genes in the ectomycorrhizal Boletales.</title>
        <authorList>
            <person name="Wu G."/>
            <person name="Miyauchi S."/>
            <person name="Morin E."/>
            <person name="Kuo A."/>
            <person name="Drula E."/>
            <person name="Varga T."/>
            <person name="Kohler A."/>
            <person name="Feng B."/>
            <person name="Cao Y."/>
            <person name="Lipzen A."/>
            <person name="Daum C."/>
            <person name="Hundley H."/>
            <person name="Pangilinan J."/>
            <person name="Johnson J."/>
            <person name="Barry K."/>
            <person name="LaButti K."/>
            <person name="Ng V."/>
            <person name="Ahrendt S."/>
            <person name="Min B."/>
            <person name="Choi I.G."/>
            <person name="Park H."/>
            <person name="Plett J.M."/>
            <person name="Magnuson J."/>
            <person name="Spatafora J.W."/>
            <person name="Nagy L.G."/>
            <person name="Henrissat B."/>
            <person name="Grigoriev I.V."/>
            <person name="Yang Z.L."/>
            <person name="Xu J."/>
            <person name="Martin F.M."/>
        </authorList>
    </citation>
    <scope>NUCLEOTIDE SEQUENCE</scope>
    <source>
        <strain evidence="1">KKN 215</strain>
    </source>
</reference>
<evidence type="ECO:0000313" key="1">
    <source>
        <dbReference type="EMBL" id="KAH8106080.1"/>
    </source>
</evidence>
<comment type="caution">
    <text evidence="1">The sequence shown here is derived from an EMBL/GenBank/DDBJ whole genome shotgun (WGS) entry which is preliminary data.</text>
</comment>
<dbReference type="EMBL" id="JAEVFJ010000003">
    <property type="protein sequence ID" value="KAH8106080.1"/>
    <property type="molecule type" value="Genomic_DNA"/>
</dbReference>
<keyword evidence="2" id="KW-1185">Reference proteome</keyword>
<organism evidence="1 2">
    <name type="scientific">Cristinia sonorae</name>
    <dbReference type="NCBI Taxonomy" id="1940300"/>
    <lineage>
        <taxon>Eukaryota</taxon>
        <taxon>Fungi</taxon>
        <taxon>Dikarya</taxon>
        <taxon>Basidiomycota</taxon>
        <taxon>Agaricomycotina</taxon>
        <taxon>Agaricomycetes</taxon>
        <taxon>Agaricomycetidae</taxon>
        <taxon>Agaricales</taxon>
        <taxon>Pleurotineae</taxon>
        <taxon>Stephanosporaceae</taxon>
        <taxon>Cristinia</taxon>
    </lineage>
</organism>
<evidence type="ECO:0000313" key="2">
    <source>
        <dbReference type="Proteomes" id="UP000813824"/>
    </source>
</evidence>
<dbReference type="Proteomes" id="UP000813824">
    <property type="component" value="Unassembled WGS sequence"/>
</dbReference>
<gene>
    <name evidence="1" type="ORF">BXZ70DRAFT_414971</name>
</gene>